<keyword evidence="10" id="KW-0275">Fatty acid biosynthesis</keyword>
<gene>
    <name evidence="21" type="ORF">METZ01_LOCUS245852</name>
</gene>
<evidence type="ECO:0000256" key="10">
    <source>
        <dbReference type="ARBA" id="ARBA00023160"/>
    </source>
</evidence>
<accession>A0A382I0B7</accession>
<dbReference type="AlphaFoldDB" id="A0A382I0B7"/>
<evidence type="ECO:0000256" key="4">
    <source>
        <dbReference type="ARBA" id="ARBA00022553"/>
    </source>
</evidence>
<proteinExistence type="predicted"/>
<evidence type="ECO:0000256" key="3">
    <source>
        <dbReference type="ARBA" id="ARBA00022516"/>
    </source>
</evidence>
<dbReference type="Gene3D" id="3.40.50.720">
    <property type="entry name" value="NAD(P)-binding Rossmann-like Domain"/>
    <property type="match status" value="1"/>
</dbReference>
<dbReference type="EC" id="1.3.1.38" evidence="13"/>
<keyword evidence="5" id="KW-0276">Fatty acid metabolism</keyword>
<comment type="catalytic activity">
    <reaction evidence="19">
        <text>(2E)-decenoyl-CoA + NADPH + H(+) = decanoyl-CoA + NADP(+)</text>
        <dbReference type="Rhea" id="RHEA:44960"/>
        <dbReference type="ChEBI" id="CHEBI:15378"/>
        <dbReference type="ChEBI" id="CHEBI:57783"/>
        <dbReference type="ChEBI" id="CHEBI:58349"/>
        <dbReference type="ChEBI" id="CHEBI:61406"/>
        <dbReference type="ChEBI" id="CHEBI:61430"/>
    </reaction>
    <physiologicalReaction direction="left-to-right" evidence="19">
        <dbReference type="Rhea" id="RHEA:44961"/>
    </physiologicalReaction>
</comment>
<comment type="subunit">
    <text evidence="12">Interacts with PEX5, probably required to target it into peroxisomes.</text>
</comment>
<comment type="catalytic activity">
    <reaction evidence="18">
        <text>a (2E)-enoyl-CoA + NADPH + H(+) = a 2,3-saturated acyl-CoA + NADP(+)</text>
        <dbReference type="Rhea" id="RHEA:33763"/>
        <dbReference type="ChEBI" id="CHEBI:15378"/>
        <dbReference type="ChEBI" id="CHEBI:57783"/>
        <dbReference type="ChEBI" id="CHEBI:58349"/>
        <dbReference type="ChEBI" id="CHEBI:58856"/>
        <dbReference type="ChEBI" id="CHEBI:65111"/>
        <dbReference type="EC" id="1.3.1.38"/>
    </reaction>
    <physiologicalReaction direction="left-to-right" evidence="18">
        <dbReference type="Rhea" id="RHEA:33764"/>
    </physiologicalReaction>
</comment>
<evidence type="ECO:0000256" key="18">
    <source>
        <dbReference type="ARBA" id="ARBA00049251"/>
    </source>
</evidence>
<keyword evidence="8" id="KW-0443">Lipid metabolism</keyword>
<dbReference type="SUPFAM" id="SSF51735">
    <property type="entry name" value="NAD(P)-binding Rossmann-fold domains"/>
    <property type="match status" value="1"/>
</dbReference>
<evidence type="ECO:0000256" key="12">
    <source>
        <dbReference type="ARBA" id="ARBA00038622"/>
    </source>
</evidence>
<dbReference type="GO" id="GO:0006633">
    <property type="term" value="P:fatty acid biosynthetic process"/>
    <property type="evidence" value="ECO:0007669"/>
    <property type="project" value="UniProtKB-KW"/>
</dbReference>
<comment type="catalytic activity">
    <reaction evidence="17">
        <text>(2E)-hexenoyl-CoA + NADPH + H(+) = hexanoyl-CoA + NADP(+)</text>
        <dbReference type="Rhea" id="RHEA:44956"/>
        <dbReference type="ChEBI" id="CHEBI:15378"/>
        <dbReference type="ChEBI" id="CHEBI:57783"/>
        <dbReference type="ChEBI" id="CHEBI:58349"/>
        <dbReference type="ChEBI" id="CHEBI:62077"/>
        <dbReference type="ChEBI" id="CHEBI:62620"/>
    </reaction>
    <physiologicalReaction direction="left-to-right" evidence="17">
        <dbReference type="Rhea" id="RHEA:44957"/>
    </physiologicalReaction>
</comment>
<keyword evidence="3" id="KW-0444">Lipid biosynthesis</keyword>
<keyword evidence="9" id="KW-0576">Peroxisome</keyword>
<keyword evidence="7" id="KW-0560">Oxidoreductase</keyword>
<evidence type="ECO:0000256" key="16">
    <source>
        <dbReference type="ARBA" id="ARBA00048686"/>
    </source>
</evidence>
<evidence type="ECO:0000256" key="11">
    <source>
        <dbReference type="ARBA" id="ARBA00037124"/>
    </source>
</evidence>
<comment type="catalytic activity">
    <reaction evidence="16">
        <text>(2E)-tetradecenoyl-CoA + NADPH + H(+) = tetradecanoyl-CoA + NADP(+)</text>
        <dbReference type="Rhea" id="RHEA:44968"/>
        <dbReference type="ChEBI" id="CHEBI:15378"/>
        <dbReference type="ChEBI" id="CHEBI:57385"/>
        <dbReference type="ChEBI" id="CHEBI:57783"/>
        <dbReference type="ChEBI" id="CHEBI:58349"/>
        <dbReference type="ChEBI" id="CHEBI:61405"/>
    </reaction>
    <physiologicalReaction direction="left-to-right" evidence="16">
        <dbReference type="Rhea" id="RHEA:44969"/>
    </physiologicalReaction>
</comment>
<evidence type="ECO:0000256" key="13">
    <source>
        <dbReference type="ARBA" id="ARBA00038849"/>
    </source>
</evidence>
<dbReference type="PRINTS" id="PR00081">
    <property type="entry name" value="GDHRDH"/>
</dbReference>
<dbReference type="InterPro" id="IPR052388">
    <property type="entry name" value="Peroxisomal_t2-enoyl-CoA_red"/>
</dbReference>
<evidence type="ECO:0000256" key="15">
    <source>
        <dbReference type="ARBA" id="ARBA00047570"/>
    </source>
</evidence>
<evidence type="ECO:0000256" key="9">
    <source>
        <dbReference type="ARBA" id="ARBA00023140"/>
    </source>
</evidence>
<comment type="function">
    <text evidence="11">Participates in chain elongation of fatty acids. Catalyzes the reduction of trans-2-enoyl-CoAs of varying chain lengths from 6:1 to 16:1, having maximum activity with 10:1 CoA. Has no 2,4-dienoyl-CoA reductase activity.</text>
</comment>
<comment type="subcellular location">
    <subcellularLocation>
        <location evidence="1">Peroxisome</location>
    </subcellularLocation>
</comment>
<evidence type="ECO:0000256" key="19">
    <source>
        <dbReference type="ARBA" id="ARBA00049386"/>
    </source>
</evidence>
<evidence type="ECO:0000256" key="5">
    <source>
        <dbReference type="ARBA" id="ARBA00022832"/>
    </source>
</evidence>
<dbReference type="EMBL" id="UINC01064382">
    <property type="protein sequence ID" value="SVB92998.1"/>
    <property type="molecule type" value="Genomic_DNA"/>
</dbReference>
<comment type="catalytic activity">
    <reaction evidence="15">
        <text>(2E)-dodecenoyl-CoA + NADPH + H(+) = dodecanoyl-CoA + NADP(+)</text>
        <dbReference type="Rhea" id="RHEA:44964"/>
        <dbReference type="ChEBI" id="CHEBI:15378"/>
        <dbReference type="ChEBI" id="CHEBI:57330"/>
        <dbReference type="ChEBI" id="CHEBI:57375"/>
        <dbReference type="ChEBI" id="CHEBI:57783"/>
        <dbReference type="ChEBI" id="CHEBI:58349"/>
    </reaction>
    <physiologicalReaction direction="left-to-right" evidence="15">
        <dbReference type="Rhea" id="RHEA:44965"/>
    </physiologicalReaction>
</comment>
<keyword evidence="4" id="KW-0597">Phosphoprotein</keyword>
<dbReference type="GO" id="GO:0019166">
    <property type="term" value="F:trans-2-enoyl-CoA reductase (NADPH) activity"/>
    <property type="evidence" value="ECO:0007669"/>
    <property type="project" value="UniProtKB-EC"/>
</dbReference>
<sequence length="93" mass="9766">ALTRTWALELGDAGITVNAVAPGPIAATEMFHQVVPENSPKMQEIADSIPVQRLGLPDDVARAVCFFNRPENSFITGQTLMVCGGASLGSIAL</sequence>
<protein>
    <recommendedName>
        <fullName evidence="14">Peroxisomal trans-2-enoyl-CoA reductase</fullName>
        <ecNumber evidence="13">1.3.1.38</ecNumber>
    </recommendedName>
</protein>
<dbReference type="GO" id="GO:0005777">
    <property type="term" value="C:peroxisome"/>
    <property type="evidence" value="ECO:0007669"/>
    <property type="project" value="UniProtKB-SubCell"/>
</dbReference>
<dbReference type="PANTHER" id="PTHR24317">
    <property type="entry name" value="PEROXISOMAL TRANS-2-ENOYL-COA REDUCTASE"/>
    <property type="match status" value="1"/>
</dbReference>
<feature type="non-terminal residue" evidence="21">
    <location>
        <position position="1"/>
    </location>
</feature>
<name>A0A382I0B7_9ZZZZ</name>
<keyword evidence="6" id="KW-0521">NADP</keyword>
<evidence type="ECO:0000256" key="17">
    <source>
        <dbReference type="ARBA" id="ARBA00049108"/>
    </source>
</evidence>
<evidence type="ECO:0000256" key="6">
    <source>
        <dbReference type="ARBA" id="ARBA00022857"/>
    </source>
</evidence>
<dbReference type="Pfam" id="PF13561">
    <property type="entry name" value="adh_short_C2"/>
    <property type="match status" value="1"/>
</dbReference>
<evidence type="ECO:0000256" key="14">
    <source>
        <dbReference type="ARBA" id="ARBA00041063"/>
    </source>
</evidence>
<dbReference type="PANTHER" id="PTHR24317:SF7">
    <property type="entry name" value="PEROXISOMAL TRANS-2-ENOYL-COA REDUCTASE"/>
    <property type="match status" value="1"/>
</dbReference>
<evidence type="ECO:0000256" key="20">
    <source>
        <dbReference type="ARBA" id="ARBA00049559"/>
    </source>
</evidence>
<evidence type="ECO:0000256" key="7">
    <source>
        <dbReference type="ARBA" id="ARBA00023002"/>
    </source>
</evidence>
<evidence type="ECO:0000256" key="8">
    <source>
        <dbReference type="ARBA" id="ARBA00023098"/>
    </source>
</evidence>
<comment type="pathway">
    <text evidence="2">Lipid metabolism.</text>
</comment>
<dbReference type="InterPro" id="IPR002347">
    <property type="entry name" value="SDR_fam"/>
</dbReference>
<evidence type="ECO:0000313" key="21">
    <source>
        <dbReference type="EMBL" id="SVB92998.1"/>
    </source>
</evidence>
<organism evidence="21">
    <name type="scientific">marine metagenome</name>
    <dbReference type="NCBI Taxonomy" id="408172"/>
    <lineage>
        <taxon>unclassified sequences</taxon>
        <taxon>metagenomes</taxon>
        <taxon>ecological metagenomes</taxon>
    </lineage>
</organism>
<comment type="catalytic activity">
    <reaction evidence="20">
        <text>(2E)-octenoyl-CoA + NADPH + H(+) = octanoyl-CoA + NADP(+)</text>
        <dbReference type="Rhea" id="RHEA:44952"/>
        <dbReference type="ChEBI" id="CHEBI:15378"/>
        <dbReference type="ChEBI" id="CHEBI:57386"/>
        <dbReference type="ChEBI" id="CHEBI:57783"/>
        <dbReference type="ChEBI" id="CHEBI:58349"/>
        <dbReference type="ChEBI" id="CHEBI:62242"/>
    </reaction>
    <physiologicalReaction direction="left-to-right" evidence="20">
        <dbReference type="Rhea" id="RHEA:44953"/>
    </physiologicalReaction>
</comment>
<evidence type="ECO:0000256" key="2">
    <source>
        <dbReference type="ARBA" id="ARBA00005189"/>
    </source>
</evidence>
<dbReference type="InterPro" id="IPR036291">
    <property type="entry name" value="NAD(P)-bd_dom_sf"/>
</dbReference>
<evidence type="ECO:0000256" key="1">
    <source>
        <dbReference type="ARBA" id="ARBA00004275"/>
    </source>
</evidence>
<reference evidence="21" key="1">
    <citation type="submission" date="2018-05" db="EMBL/GenBank/DDBJ databases">
        <authorList>
            <person name="Lanie J.A."/>
            <person name="Ng W.-L."/>
            <person name="Kazmierczak K.M."/>
            <person name="Andrzejewski T.M."/>
            <person name="Davidsen T.M."/>
            <person name="Wayne K.J."/>
            <person name="Tettelin H."/>
            <person name="Glass J.I."/>
            <person name="Rusch D."/>
            <person name="Podicherti R."/>
            <person name="Tsui H.-C.T."/>
            <person name="Winkler M.E."/>
        </authorList>
    </citation>
    <scope>NUCLEOTIDE SEQUENCE</scope>
</reference>